<evidence type="ECO:0000256" key="4">
    <source>
        <dbReference type="ARBA" id="ARBA00013001"/>
    </source>
</evidence>
<evidence type="ECO:0000256" key="8">
    <source>
        <dbReference type="ARBA" id="ARBA00023027"/>
    </source>
</evidence>
<dbReference type="InterPro" id="IPR036291">
    <property type="entry name" value="NAD(P)-bd_dom_sf"/>
</dbReference>
<evidence type="ECO:0000256" key="2">
    <source>
        <dbReference type="ARBA" id="ARBA00005216"/>
    </source>
</evidence>
<dbReference type="SUPFAM" id="SSF55021">
    <property type="entry name" value="ACT-like"/>
    <property type="match status" value="1"/>
</dbReference>
<proteinExistence type="inferred from homology"/>
<gene>
    <name evidence="14" type="ORF">BMR96_02060</name>
</gene>
<dbReference type="Pfam" id="PF00389">
    <property type="entry name" value="2-Hacid_dh"/>
    <property type="match status" value="1"/>
</dbReference>
<dbReference type="GO" id="GO:0004617">
    <property type="term" value="F:phosphoglycerate dehydrogenase activity"/>
    <property type="evidence" value="ECO:0007669"/>
    <property type="project" value="UniProtKB-EC"/>
</dbReference>
<evidence type="ECO:0000256" key="3">
    <source>
        <dbReference type="ARBA" id="ARBA00005854"/>
    </source>
</evidence>
<comment type="catalytic activity">
    <reaction evidence="11">
        <text>(2R)-3-phosphoglycerate + NAD(+) = 3-phosphooxypyruvate + NADH + H(+)</text>
        <dbReference type="Rhea" id="RHEA:12641"/>
        <dbReference type="ChEBI" id="CHEBI:15378"/>
        <dbReference type="ChEBI" id="CHEBI:18110"/>
        <dbReference type="ChEBI" id="CHEBI:57540"/>
        <dbReference type="ChEBI" id="CHEBI:57945"/>
        <dbReference type="ChEBI" id="CHEBI:58272"/>
        <dbReference type="EC" id="1.1.1.95"/>
    </reaction>
</comment>
<dbReference type="PANTHER" id="PTHR42938">
    <property type="entry name" value="FORMATE DEHYDROGENASE 1"/>
    <property type="match status" value="1"/>
</dbReference>
<dbReference type="SUPFAM" id="SSF51735">
    <property type="entry name" value="NAD(P)-binding Rossmann-fold domains"/>
    <property type="match status" value="1"/>
</dbReference>
<accession>A0A1X0VFC4</accession>
<protein>
    <recommendedName>
        <fullName evidence="6">D-3-phosphoglycerate dehydrogenase</fullName>
        <ecNumber evidence="4">1.1.1.399</ecNumber>
        <ecNumber evidence="5">1.1.1.95</ecNumber>
    </recommendedName>
    <alternativeName>
        <fullName evidence="9">2-oxoglutarate reductase</fullName>
    </alternativeName>
</protein>
<evidence type="ECO:0000259" key="13">
    <source>
        <dbReference type="PROSITE" id="PS51671"/>
    </source>
</evidence>
<dbReference type="Proteomes" id="UP000192288">
    <property type="component" value="Unassembled WGS sequence"/>
</dbReference>
<dbReference type="Pfam" id="PF02826">
    <property type="entry name" value="2-Hacid_dh_C"/>
    <property type="match status" value="1"/>
</dbReference>
<evidence type="ECO:0000256" key="1">
    <source>
        <dbReference type="ARBA" id="ARBA00003800"/>
    </source>
</evidence>
<dbReference type="GO" id="GO:0051287">
    <property type="term" value="F:NAD binding"/>
    <property type="evidence" value="ECO:0007669"/>
    <property type="project" value="InterPro"/>
</dbReference>
<comment type="function">
    <text evidence="1">Catalyzes the reversible oxidation of 3-phospho-D-glycerate to 3-phosphonooxypyruvate, the first step of the phosphorylated L-serine biosynthesis pathway. Also catalyzes the reversible oxidation of 2-hydroxyglutarate to 2-oxoglutarate.</text>
</comment>
<dbReference type="EC" id="1.1.1.399" evidence="4"/>
<dbReference type="EC" id="1.1.1.95" evidence="5"/>
<dbReference type="UniPathway" id="UPA00135">
    <property type="reaction ID" value="UER00196"/>
</dbReference>
<dbReference type="InterPro" id="IPR006139">
    <property type="entry name" value="D-isomer_2_OHA_DH_cat_dom"/>
</dbReference>
<evidence type="ECO:0000256" key="5">
    <source>
        <dbReference type="ARBA" id="ARBA00013143"/>
    </source>
</evidence>
<evidence type="ECO:0000256" key="9">
    <source>
        <dbReference type="ARBA" id="ARBA00030455"/>
    </source>
</evidence>
<dbReference type="SUPFAM" id="SSF52283">
    <property type="entry name" value="Formate/glycerate dehydrogenase catalytic domain-like"/>
    <property type="match status" value="1"/>
</dbReference>
<evidence type="ECO:0000313" key="14">
    <source>
        <dbReference type="EMBL" id="ORI98435.1"/>
    </source>
</evidence>
<dbReference type="eggNOG" id="COG0111">
    <property type="taxonomic scope" value="Bacteria"/>
</dbReference>
<evidence type="ECO:0000256" key="6">
    <source>
        <dbReference type="ARBA" id="ARBA00021582"/>
    </source>
</evidence>
<comment type="caution">
    <text evidence="14">The sequence shown here is derived from an EMBL/GenBank/DDBJ whole genome shotgun (WGS) entry which is preliminary data.</text>
</comment>
<dbReference type="InterPro" id="IPR029752">
    <property type="entry name" value="D-isomer_DH_CS1"/>
</dbReference>
<dbReference type="EMBL" id="MPLS01000004">
    <property type="protein sequence ID" value="ORI98435.1"/>
    <property type="molecule type" value="Genomic_DNA"/>
</dbReference>
<evidence type="ECO:0000256" key="11">
    <source>
        <dbReference type="ARBA" id="ARBA00048731"/>
    </source>
</evidence>
<dbReference type="Gene3D" id="3.40.50.720">
    <property type="entry name" value="NAD(P)-binding Rossmann-like Domain"/>
    <property type="match status" value="2"/>
</dbReference>
<dbReference type="RefSeq" id="WP_004914674.1">
    <property type="nucleotide sequence ID" value="NZ_MPLS01000004.1"/>
</dbReference>
<evidence type="ECO:0000256" key="10">
    <source>
        <dbReference type="ARBA" id="ARBA00048126"/>
    </source>
</evidence>
<dbReference type="PANTHER" id="PTHR42938:SF47">
    <property type="entry name" value="HYDROXYPYRUVATE REDUCTASE"/>
    <property type="match status" value="1"/>
</dbReference>
<dbReference type="AlphaFoldDB" id="A0A1X0VFC4"/>
<organism evidence="14 15">
    <name type="scientific">Leuconostoc pseudomesenteroides</name>
    <dbReference type="NCBI Taxonomy" id="33968"/>
    <lineage>
        <taxon>Bacteria</taxon>
        <taxon>Bacillati</taxon>
        <taxon>Bacillota</taxon>
        <taxon>Bacilli</taxon>
        <taxon>Lactobacillales</taxon>
        <taxon>Lactobacillaceae</taxon>
        <taxon>Leuconostoc</taxon>
    </lineage>
</organism>
<dbReference type="PROSITE" id="PS51671">
    <property type="entry name" value="ACT"/>
    <property type="match status" value="1"/>
</dbReference>
<evidence type="ECO:0000256" key="12">
    <source>
        <dbReference type="RuleBase" id="RU003719"/>
    </source>
</evidence>
<dbReference type="InterPro" id="IPR006140">
    <property type="entry name" value="D-isomer_DH_NAD-bd"/>
</dbReference>
<reference evidence="14 15" key="1">
    <citation type="journal article" date="2017" name="Front. Microbiol.">
        <title>Genomic Characterization of Dairy Associated Leuconostoc Species and Diversity of Leuconostocs in Undefined Mixed Mesophilic Starter Cultures.</title>
        <authorList>
            <person name="Frantzen C.A."/>
            <person name="Kot W."/>
            <person name="Pedersen T.B."/>
            <person name="Ardo Y.M."/>
            <person name="Broadbent J.R."/>
            <person name="Neve H."/>
            <person name="Hansen L.H."/>
            <person name="Dal Bello F."/>
            <person name="Ostlie H.M."/>
            <person name="Kleppen H.P."/>
            <person name="Vogensen F.K."/>
            <person name="Holo H."/>
        </authorList>
    </citation>
    <scope>NUCLEOTIDE SEQUENCE [LARGE SCALE GENOMIC DNA]</scope>
    <source>
        <strain evidence="14 15">LMGCF08</strain>
    </source>
</reference>
<keyword evidence="7 12" id="KW-0560">Oxidoreductase</keyword>
<dbReference type="Gene3D" id="3.30.70.260">
    <property type="match status" value="1"/>
</dbReference>
<comment type="similarity">
    <text evidence="3 12">Belongs to the D-isomer specific 2-hydroxyacid dehydrogenase family.</text>
</comment>
<dbReference type="CDD" id="cd12174">
    <property type="entry name" value="PGDH_like_3"/>
    <property type="match status" value="1"/>
</dbReference>
<sequence length="396" mass="43146">MTNIKTYNAISHKGLDYLAQHGYDINSTEQPKAILLRSQNLFDEVIPDTVRAVVRSGAGFNNIPIENLSKRGIVVFNTPGGNANAVKELTIASLILAARPVVGAIRFANQTRGGDVSLRTESNKGGYRGTELAGKTLGVIGLGNVGSKVANTALALDMDVIGYDPGLNANTAWRIDRHIAHARNVEEVLRRADYVTVHIPMEEKNDHFIDAGKLQLMKPEAALLNLSRGGIVDDHAAKAALDSDQLRMYITDFADDVLFDNPKVIITPHIGGSTIEAEDTSALMAAKELDEYLTTGNIINSVNYPDVNEPFTTNYRVGIIHENVPNMIGQISAFFGDNGINIEQLSNRAVGQYAYTLVAINDFTAAQQEHVKTALDEIPHVILTRRYQNPNMTIGD</sequence>
<dbReference type="InterPro" id="IPR002912">
    <property type="entry name" value="ACT_dom"/>
</dbReference>
<evidence type="ECO:0000256" key="7">
    <source>
        <dbReference type="ARBA" id="ARBA00023002"/>
    </source>
</evidence>
<evidence type="ECO:0000313" key="15">
    <source>
        <dbReference type="Proteomes" id="UP000192288"/>
    </source>
</evidence>
<comment type="pathway">
    <text evidence="2">Amino-acid biosynthesis; L-serine biosynthesis; L-serine from 3-phospho-D-glycerate: step 1/3.</text>
</comment>
<feature type="domain" description="ACT" evidence="13">
    <location>
        <begin position="316"/>
        <end position="389"/>
    </location>
</feature>
<dbReference type="PROSITE" id="PS00065">
    <property type="entry name" value="D_2_HYDROXYACID_DH_1"/>
    <property type="match status" value="1"/>
</dbReference>
<keyword evidence="8" id="KW-0520">NAD</keyword>
<dbReference type="STRING" id="33968.BMS77_01280"/>
<dbReference type="InterPro" id="IPR045865">
    <property type="entry name" value="ACT-like_dom_sf"/>
</dbReference>
<name>A0A1X0VFC4_LEUPS</name>
<comment type="catalytic activity">
    <reaction evidence="10">
        <text>(R)-2-hydroxyglutarate + NAD(+) = 2-oxoglutarate + NADH + H(+)</text>
        <dbReference type="Rhea" id="RHEA:49612"/>
        <dbReference type="ChEBI" id="CHEBI:15378"/>
        <dbReference type="ChEBI" id="CHEBI:15801"/>
        <dbReference type="ChEBI" id="CHEBI:16810"/>
        <dbReference type="ChEBI" id="CHEBI:57540"/>
        <dbReference type="ChEBI" id="CHEBI:57945"/>
        <dbReference type="EC" id="1.1.1.399"/>
    </reaction>
</comment>